<keyword evidence="3 6" id="KW-0812">Transmembrane</keyword>
<evidence type="ECO:0000256" key="2">
    <source>
        <dbReference type="ARBA" id="ARBA00022475"/>
    </source>
</evidence>
<evidence type="ECO:0000256" key="3">
    <source>
        <dbReference type="ARBA" id="ARBA00022692"/>
    </source>
</evidence>
<protein>
    <submittedName>
        <fullName evidence="7">Uncharacterized protein</fullName>
    </submittedName>
</protein>
<evidence type="ECO:0000256" key="5">
    <source>
        <dbReference type="ARBA" id="ARBA00023136"/>
    </source>
</evidence>
<dbReference type="GO" id="GO:0015075">
    <property type="term" value="F:monoatomic ion transmembrane transporter activity"/>
    <property type="evidence" value="ECO:0007669"/>
    <property type="project" value="InterPro"/>
</dbReference>
<evidence type="ECO:0000313" key="7">
    <source>
        <dbReference type="EMBL" id="NGN68852.1"/>
    </source>
</evidence>
<keyword evidence="8" id="KW-1185">Reference proteome</keyword>
<dbReference type="Pfam" id="PF04066">
    <property type="entry name" value="MrpF_PhaF"/>
    <property type="match status" value="1"/>
</dbReference>
<name>A0A6G4UA21_9ACTN</name>
<keyword evidence="5 6" id="KW-0472">Membrane</keyword>
<comment type="caution">
    <text evidence="7">The sequence shown here is derived from an EMBL/GenBank/DDBJ whole genome shotgun (WGS) entry which is preliminary data.</text>
</comment>
<dbReference type="InterPro" id="IPR007208">
    <property type="entry name" value="MrpF/PhaF-like"/>
</dbReference>
<dbReference type="Proteomes" id="UP000481583">
    <property type="component" value="Unassembled WGS sequence"/>
</dbReference>
<dbReference type="EMBL" id="JAAKZV010000237">
    <property type="protein sequence ID" value="NGN68852.1"/>
    <property type="molecule type" value="Genomic_DNA"/>
</dbReference>
<evidence type="ECO:0000256" key="1">
    <source>
        <dbReference type="ARBA" id="ARBA00004651"/>
    </source>
</evidence>
<keyword evidence="4 6" id="KW-1133">Transmembrane helix</keyword>
<reference evidence="7 8" key="1">
    <citation type="submission" date="2020-02" db="EMBL/GenBank/DDBJ databases">
        <title>Whole-genome analyses of novel actinobacteria.</title>
        <authorList>
            <person name="Sahin N."/>
        </authorList>
    </citation>
    <scope>NUCLEOTIDE SEQUENCE [LARGE SCALE GENOMIC DNA]</scope>
    <source>
        <strain evidence="7 8">A7024</strain>
    </source>
</reference>
<evidence type="ECO:0000313" key="8">
    <source>
        <dbReference type="Proteomes" id="UP000481583"/>
    </source>
</evidence>
<comment type="subcellular location">
    <subcellularLocation>
        <location evidence="1">Cell membrane</location>
        <topology evidence="1">Multi-pass membrane protein</topology>
    </subcellularLocation>
</comment>
<sequence length="88" mass="9175">MNPWLLTAAALISADVPAALWSACQGAAERRLPALSLFGTLTAVLMLLVAQGTGRSSYVDLALVQALLGPVGVLVFARGLVRERSDDP</sequence>
<feature type="transmembrane region" description="Helical" evidence="6">
    <location>
        <begin position="62"/>
        <end position="81"/>
    </location>
</feature>
<dbReference type="AlphaFoldDB" id="A0A6G4UA21"/>
<evidence type="ECO:0000256" key="6">
    <source>
        <dbReference type="SAM" id="Phobius"/>
    </source>
</evidence>
<gene>
    <name evidence="7" type="ORF">G5C51_33785</name>
</gene>
<keyword evidence="2" id="KW-1003">Cell membrane</keyword>
<proteinExistence type="predicted"/>
<feature type="transmembrane region" description="Helical" evidence="6">
    <location>
        <begin position="32"/>
        <end position="50"/>
    </location>
</feature>
<evidence type="ECO:0000256" key="4">
    <source>
        <dbReference type="ARBA" id="ARBA00022989"/>
    </source>
</evidence>
<organism evidence="7 8">
    <name type="scientific">Streptomyces coryli</name>
    <dbReference type="NCBI Taxonomy" id="1128680"/>
    <lineage>
        <taxon>Bacteria</taxon>
        <taxon>Bacillati</taxon>
        <taxon>Actinomycetota</taxon>
        <taxon>Actinomycetes</taxon>
        <taxon>Kitasatosporales</taxon>
        <taxon>Streptomycetaceae</taxon>
        <taxon>Streptomyces</taxon>
    </lineage>
</organism>
<accession>A0A6G4UA21</accession>
<dbReference type="GO" id="GO:0005886">
    <property type="term" value="C:plasma membrane"/>
    <property type="evidence" value="ECO:0007669"/>
    <property type="project" value="UniProtKB-SubCell"/>
</dbReference>
<dbReference type="RefSeq" id="WP_165243192.1">
    <property type="nucleotide sequence ID" value="NZ_JAAKZV010000237.1"/>
</dbReference>